<dbReference type="OrthoDB" id="1751899at2759"/>
<keyword evidence="1" id="KW-0472">Membrane</keyword>
<evidence type="ECO:0000256" key="1">
    <source>
        <dbReference type="SAM" id="Phobius"/>
    </source>
</evidence>
<feature type="transmembrane region" description="Helical" evidence="1">
    <location>
        <begin position="6"/>
        <end position="32"/>
    </location>
</feature>
<dbReference type="Proteomes" id="UP001153076">
    <property type="component" value="Unassembled WGS sequence"/>
</dbReference>
<dbReference type="AlphaFoldDB" id="A0A9Q1Q8H6"/>
<proteinExistence type="predicted"/>
<accession>A0A9Q1Q8H6</accession>
<keyword evidence="3" id="KW-1185">Reference proteome</keyword>
<comment type="caution">
    <text evidence="2">The sequence shown here is derived from an EMBL/GenBank/DDBJ whole genome shotgun (WGS) entry which is preliminary data.</text>
</comment>
<gene>
    <name evidence="2" type="ORF">Cgig2_033873</name>
</gene>
<keyword evidence="1" id="KW-0812">Transmembrane</keyword>
<reference evidence="2" key="1">
    <citation type="submission" date="2022-04" db="EMBL/GenBank/DDBJ databases">
        <title>Carnegiea gigantea Genome sequencing and assembly v2.</title>
        <authorList>
            <person name="Copetti D."/>
            <person name="Sanderson M.J."/>
            <person name="Burquez A."/>
            <person name="Wojciechowski M.F."/>
        </authorList>
    </citation>
    <scope>NUCLEOTIDE SEQUENCE</scope>
    <source>
        <strain evidence="2">SGP5-SGP5p</strain>
        <tissue evidence="2">Aerial part</tissue>
    </source>
</reference>
<name>A0A9Q1Q8H6_9CARY</name>
<organism evidence="2 3">
    <name type="scientific">Carnegiea gigantea</name>
    <dbReference type="NCBI Taxonomy" id="171969"/>
    <lineage>
        <taxon>Eukaryota</taxon>
        <taxon>Viridiplantae</taxon>
        <taxon>Streptophyta</taxon>
        <taxon>Embryophyta</taxon>
        <taxon>Tracheophyta</taxon>
        <taxon>Spermatophyta</taxon>
        <taxon>Magnoliopsida</taxon>
        <taxon>eudicotyledons</taxon>
        <taxon>Gunneridae</taxon>
        <taxon>Pentapetalae</taxon>
        <taxon>Caryophyllales</taxon>
        <taxon>Cactineae</taxon>
        <taxon>Cactaceae</taxon>
        <taxon>Cactoideae</taxon>
        <taxon>Echinocereeae</taxon>
        <taxon>Carnegiea</taxon>
    </lineage>
</organism>
<sequence length="165" mass="18114">MSFACMYLVVYVLEMCNSWLCIIQVLTCYIFAPLSATEMELVTNVEIYAFTPNLCADIDRQGGGPTGVSVEACACKLVIGSHPCGSKGGSQGQLRSHPSAGRMLCRTPPTIFIANTMTEFCNEYVFMSLLEISDGHWLLLVADLRERSFLVYNSLPSPAALWIAQ</sequence>
<dbReference type="EMBL" id="JAKOGI010000578">
    <property type="protein sequence ID" value="KAJ8432868.1"/>
    <property type="molecule type" value="Genomic_DNA"/>
</dbReference>
<evidence type="ECO:0000313" key="3">
    <source>
        <dbReference type="Proteomes" id="UP001153076"/>
    </source>
</evidence>
<evidence type="ECO:0000313" key="2">
    <source>
        <dbReference type="EMBL" id="KAJ8432868.1"/>
    </source>
</evidence>
<protein>
    <submittedName>
        <fullName evidence="2">Uncharacterized protein</fullName>
    </submittedName>
</protein>
<keyword evidence="1" id="KW-1133">Transmembrane helix</keyword>